<proteinExistence type="predicted"/>
<dbReference type="InterPro" id="IPR017937">
    <property type="entry name" value="Thioredoxin_CS"/>
</dbReference>
<comment type="subcellular location">
    <subcellularLocation>
        <location evidence="1">Cell envelope</location>
    </subcellularLocation>
</comment>
<dbReference type="PANTHER" id="PTHR42852">
    <property type="entry name" value="THIOL:DISULFIDE INTERCHANGE PROTEIN DSBE"/>
    <property type="match status" value="1"/>
</dbReference>
<feature type="domain" description="Thioredoxin" evidence="6">
    <location>
        <begin position="279"/>
        <end position="440"/>
    </location>
</feature>
<evidence type="ECO:0000256" key="1">
    <source>
        <dbReference type="ARBA" id="ARBA00004196"/>
    </source>
</evidence>
<dbReference type="PROSITE" id="PS51352">
    <property type="entry name" value="THIOREDOXIN_2"/>
    <property type="match status" value="1"/>
</dbReference>
<accession>A0ABS1R032</accession>
<comment type="caution">
    <text evidence="7">The sequence shown here is derived from an EMBL/GenBank/DDBJ whole genome shotgun (WGS) entry which is preliminary data.</text>
</comment>
<protein>
    <submittedName>
        <fullName evidence="7">TlpA family protein disulfide reductase</fullName>
    </submittedName>
</protein>
<evidence type="ECO:0000256" key="5">
    <source>
        <dbReference type="SAM" id="SignalP"/>
    </source>
</evidence>
<dbReference type="Pfam" id="PF13905">
    <property type="entry name" value="Thioredoxin_8"/>
    <property type="match status" value="1"/>
</dbReference>
<dbReference type="Proteomes" id="UP000625283">
    <property type="component" value="Unassembled WGS sequence"/>
</dbReference>
<keyword evidence="3" id="KW-1015">Disulfide bond</keyword>
<dbReference type="InterPro" id="IPR036249">
    <property type="entry name" value="Thioredoxin-like_sf"/>
</dbReference>
<evidence type="ECO:0000256" key="4">
    <source>
        <dbReference type="ARBA" id="ARBA00023284"/>
    </source>
</evidence>
<sequence>MKNHIILLIIFLSNGASAFERDSIYLINQSKTPQFFNYDNIFGNLESISLAPSEEKVVRFEKELLLINSNGNVPIRKKYLITKSDTLIINTTTLSYKNFDYDLEILNTVQEEYPTFELYHIKDSSFRRTVNENNIEQLKEILLNNYKAKDSIIRNNYTLNRDYQKKLIDHYRFEYLSASIDCIFIKLKDTASINKELFLLLPHFHNVTPIFTKNYRTSIKSLVAGYSLGHLGIDLDSIISQINQSLVFYSKDFALFYFTNIQRNKDQILFRETYQKTKPFITDNMYLRYLENIDQTLQLNESLNDVYINQTGTLSLDKIFKQNRGKYIILDFTASWCAPCMTSIPITEKLSKEYPEDIAFIYISIDNDINQWNKAVSDNNIPKTKAYYLVNGIHSSIAKKHQITSIPRYLVFDRQGQLIDQNAPSALDGGLERKIKMLKNN</sequence>
<dbReference type="CDD" id="cd02966">
    <property type="entry name" value="TlpA_like_family"/>
    <property type="match status" value="1"/>
</dbReference>
<name>A0ABS1R032_9SPHI</name>
<reference evidence="7 8" key="1">
    <citation type="submission" date="2021-01" db="EMBL/GenBank/DDBJ databases">
        <title>C459-1 draft genome sequence.</title>
        <authorList>
            <person name="Zhang X.-F."/>
        </authorList>
    </citation>
    <scope>NUCLEOTIDE SEQUENCE [LARGE SCALE GENOMIC DNA]</scope>
    <source>
        <strain evidence="8">C459-1</strain>
    </source>
</reference>
<dbReference type="Gene3D" id="3.40.30.10">
    <property type="entry name" value="Glutaredoxin"/>
    <property type="match status" value="1"/>
</dbReference>
<dbReference type="PROSITE" id="PS00194">
    <property type="entry name" value="THIOREDOXIN_1"/>
    <property type="match status" value="1"/>
</dbReference>
<gene>
    <name evidence="7" type="ORF">JKG61_04730</name>
</gene>
<keyword evidence="5" id="KW-0732">Signal</keyword>
<keyword evidence="4" id="KW-0676">Redox-active center</keyword>
<organism evidence="7 8">
    <name type="scientific">Sphingobacterium faecale</name>
    <dbReference type="NCBI Taxonomy" id="2803775"/>
    <lineage>
        <taxon>Bacteria</taxon>
        <taxon>Pseudomonadati</taxon>
        <taxon>Bacteroidota</taxon>
        <taxon>Sphingobacteriia</taxon>
        <taxon>Sphingobacteriales</taxon>
        <taxon>Sphingobacteriaceae</taxon>
        <taxon>Sphingobacterium</taxon>
    </lineage>
</organism>
<dbReference type="InterPro" id="IPR012336">
    <property type="entry name" value="Thioredoxin-like_fold"/>
</dbReference>
<dbReference type="RefSeq" id="WP_202101825.1">
    <property type="nucleotide sequence ID" value="NZ_JAERTY010000002.1"/>
</dbReference>
<dbReference type="SUPFAM" id="SSF52833">
    <property type="entry name" value="Thioredoxin-like"/>
    <property type="match status" value="1"/>
</dbReference>
<keyword evidence="2" id="KW-0201">Cytochrome c-type biogenesis</keyword>
<keyword evidence="8" id="KW-1185">Reference proteome</keyword>
<evidence type="ECO:0000313" key="7">
    <source>
        <dbReference type="EMBL" id="MBL1408047.1"/>
    </source>
</evidence>
<dbReference type="EMBL" id="JAERTY010000002">
    <property type="protein sequence ID" value="MBL1408047.1"/>
    <property type="molecule type" value="Genomic_DNA"/>
</dbReference>
<dbReference type="PANTHER" id="PTHR42852:SF6">
    <property type="entry name" value="THIOL:DISULFIDE INTERCHANGE PROTEIN DSBE"/>
    <property type="match status" value="1"/>
</dbReference>
<dbReference type="InterPro" id="IPR013766">
    <property type="entry name" value="Thioredoxin_domain"/>
</dbReference>
<evidence type="ECO:0000313" key="8">
    <source>
        <dbReference type="Proteomes" id="UP000625283"/>
    </source>
</evidence>
<feature type="signal peptide" evidence="5">
    <location>
        <begin position="1"/>
        <end position="18"/>
    </location>
</feature>
<feature type="chain" id="PRO_5046267515" evidence="5">
    <location>
        <begin position="19"/>
        <end position="441"/>
    </location>
</feature>
<dbReference type="InterPro" id="IPR050553">
    <property type="entry name" value="Thioredoxin_ResA/DsbE_sf"/>
</dbReference>
<evidence type="ECO:0000256" key="2">
    <source>
        <dbReference type="ARBA" id="ARBA00022748"/>
    </source>
</evidence>
<evidence type="ECO:0000256" key="3">
    <source>
        <dbReference type="ARBA" id="ARBA00023157"/>
    </source>
</evidence>
<evidence type="ECO:0000259" key="6">
    <source>
        <dbReference type="PROSITE" id="PS51352"/>
    </source>
</evidence>